<dbReference type="STRING" id="155417.A0A4Q4TF51"/>
<accession>A0A4Q4TF51</accession>
<evidence type="ECO:0000259" key="1">
    <source>
        <dbReference type="PROSITE" id="PS50234"/>
    </source>
</evidence>
<proteinExistence type="predicted"/>
<dbReference type="InterPro" id="IPR002035">
    <property type="entry name" value="VWF_A"/>
</dbReference>
<evidence type="ECO:0000313" key="2">
    <source>
        <dbReference type="EMBL" id="RYP05198.1"/>
    </source>
</evidence>
<protein>
    <recommendedName>
        <fullName evidence="1">VWFA domain-containing protein</fullName>
    </recommendedName>
</protein>
<comment type="caution">
    <text evidence="2">The sequence shown here is derived from an EMBL/GenBank/DDBJ whole genome shotgun (WGS) entry which is preliminary data.</text>
</comment>
<dbReference type="EMBL" id="QJNU01000177">
    <property type="protein sequence ID" value="RYP05198.1"/>
    <property type="molecule type" value="Genomic_DNA"/>
</dbReference>
<keyword evidence="3" id="KW-1185">Reference proteome</keyword>
<sequence length="406" mass="44888">MSCRSCDMRALGCSSRGTPNHHHVGLAAQCKCQLSLCHVDINNSLATGNLSHFTPCLISAAIEKVALDTRRNIAPTILPALEKILQEDEKLKQEALRKAEEAACERARLISIEAAKITAKEVATAVAQMVAPDAAAPPARETAERIARELTLSLVREVNAKQRMNEFATSQLPWLALAVMDRFGIATREEAAAQVPQLALYDFILVCGVSSMMELPRIPTLEATVTRLYRILRDLGSERSFSIIPFKGETYEDLKSDADVRGALDSLNYNTGASTARPLRNIVIPLLEEEAVNGTLRPTVVVVITDANVSGVREFGDQIGNFKDMLESKGNNGPAVLLLICRVGDDQNEKAKLRKLKENDNIRKMLLYSEDQLDSRLAELQHDIVKYTRWVVGELLKAMELQLMKR</sequence>
<dbReference type="PROSITE" id="PS50234">
    <property type="entry name" value="VWFA"/>
    <property type="match status" value="1"/>
</dbReference>
<dbReference type="OrthoDB" id="4775427at2759"/>
<name>A0A4Q4TF51_9PEZI</name>
<dbReference type="AlphaFoldDB" id="A0A4Q4TF51"/>
<feature type="domain" description="VWFA" evidence="1">
    <location>
        <begin position="202"/>
        <end position="384"/>
    </location>
</feature>
<reference evidence="2 3" key="1">
    <citation type="submission" date="2018-06" db="EMBL/GenBank/DDBJ databases">
        <title>Complete Genomes of Monosporascus.</title>
        <authorList>
            <person name="Robinson A.J."/>
            <person name="Natvig D.O."/>
        </authorList>
    </citation>
    <scope>NUCLEOTIDE SEQUENCE [LARGE SCALE GENOMIC DNA]</scope>
    <source>
        <strain evidence="2 3">CBS 110550</strain>
    </source>
</reference>
<gene>
    <name evidence="2" type="ORF">DL764_003978</name>
</gene>
<organism evidence="2 3">
    <name type="scientific">Monosporascus ibericus</name>
    <dbReference type="NCBI Taxonomy" id="155417"/>
    <lineage>
        <taxon>Eukaryota</taxon>
        <taxon>Fungi</taxon>
        <taxon>Dikarya</taxon>
        <taxon>Ascomycota</taxon>
        <taxon>Pezizomycotina</taxon>
        <taxon>Sordariomycetes</taxon>
        <taxon>Xylariomycetidae</taxon>
        <taxon>Xylariales</taxon>
        <taxon>Xylariales incertae sedis</taxon>
        <taxon>Monosporascus</taxon>
    </lineage>
</organism>
<dbReference type="Proteomes" id="UP000293360">
    <property type="component" value="Unassembled WGS sequence"/>
</dbReference>
<evidence type="ECO:0000313" key="3">
    <source>
        <dbReference type="Proteomes" id="UP000293360"/>
    </source>
</evidence>